<dbReference type="EMBL" id="AP014936">
    <property type="protein sequence ID" value="BAU46834.1"/>
    <property type="molecule type" value="Genomic_DNA"/>
</dbReference>
<gene>
    <name evidence="1" type="ORF">SVA_0252</name>
</gene>
<evidence type="ECO:0000313" key="1">
    <source>
        <dbReference type="EMBL" id="BAU46834.1"/>
    </source>
</evidence>
<dbReference type="KEGG" id="sva:SVA_0252"/>
<keyword evidence="2" id="KW-1185">Reference proteome</keyword>
<dbReference type="Proteomes" id="UP000218899">
    <property type="component" value="Chromosome"/>
</dbReference>
<dbReference type="RefSeq" id="WP_096457645.1">
    <property type="nucleotide sequence ID" value="NZ_AP014936.1"/>
</dbReference>
<name>A0A1B4V6H6_9GAMM</name>
<proteinExistence type="predicted"/>
<organism evidence="1 2">
    <name type="scientific">Sulfurifustis variabilis</name>
    <dbReference type="NCBI Taxonomy" id="1675686"/>
    <lineage>
        <taxon>Bacteria</taxon>
        <taxon>Pseudomonadati</taxon>
        <taxon>Pseudomonadota</taxon>
        <taxon>Gammaproteobacteria</taxon>
        <taxon>Acidiferrobacterales</taxon>
        <taxon>Acidiferrobacteraceae</taxon>
        <taxon>Sulfurifustis</taxon>
    </lineage>
</organism>
<evidence type="ECO:0000313" key="2">
    <source>
        <dbReference type="Proteomes" id="UP000218899"/>
    </source>
</evidence>
<reference evidence="1 2" key="1">
    <citation type="submission" date="2015-08" db="EMBL/GenBank/DDBJ databases">
        <title>Complete genome sequence of Sulfurifustis variabilis.</title>
        <authorList>
            <person name="Miura A."/>
            <person name="Kojima H."/>
            <person name="Fukui M."/>
        </authorList>
    </citation>
    <scope>NUCLEOTIDE SEQUENCE [LARGE SCALE GENOMIC DNA]</scope>
    <source>
        <strain evidence="2">skN76</strain>
    </source>
</reference>
<dbReference type="OrthoDB" id="8560910at2"/>
<protein>
    <submittedName>
        <fullName evidence="1">Uncharacterized protein</fullName>
    </submittedName>
</protein>
<accession>A0A1B4V6H6</accession>
<sequence>MGKATPPLSRFAGQAAAYVLFAAFIGVFSDTPAYHPIGPDEAAIKLSFSHAGERAQPCRTRSPEEVAQLPPNMRLALDCPRERSPVRVELRLDDRLVYEDALRPAGLKRDMASTVYRRFTVPAGEHALALRLSDRPDGEFNYAREARVTLRPAQLLVIDFKPESGGFVLQ</sequence>
<dbReference type="AlphaFoldDB" id="A0A1B4V6H6"/>